<dbReference type="GO" id="GO:0005198">
    <property type="term" value="F:structural molecule activity"/>
    <property type="evidence" value="ECO:0007669"/>
    <property type="project" value="UniProtKB-UniRule"/>
</dbReference>
<keyword evidence="7" id="KW-1185">Reference proteome</keyword>
<comment type="function">
    <text evidence="3">Flagellin is the subunit protein which polymerizes to form the filaments of bacterial flagella.</text>
</comment>
<dbReference type="PANTHER" id="PTHR42792">
    <property type="entry name" value="FLAGELLIN"/>
    <property type="match status" value="1"/>
</dbReference>
<keyword evidence="6" id="KW-0282">Flagellum</keyword>
<gene>
    <name evidence="6" type="primary">fliC</name>
    <name evidence="6" type="ORF">OTERR_17690</name>
</gene>
<sequence length="562" mass="58871">MQINTNLDAAFTARQLSGAENTLTRAYRRLSSGLRINSAADDAAGLAISERMTGQIRGSRQAARNANDGISLLQTADGSLSSVSDALQRIRELSVQAANDTNSSSDRQALQDEARQLVQEISRMGETAEFNGEKIFSQSHSSIGGDPNKRAVLDGMRIGWLSSSETRIAQYYGIQGGGEKMYIGVSSFTDGPGNIAAFVGPPSQPGYFQDLQVDMADATPANLPNGGTYPFYTDRTVMHEMVHAVMNSAITQSVPTWFKEGSAEFIHGADERLKIDIAAAGGGAAGMAAVVGSVNGAGWASDSQHYSGAYVKVRYLHDQLKAAGAGGIKGLMQYLNKNPGSDLDTALQSLIGKNLATFESDFQANGVAYIQNRINLTNADTGAVGGLDADGGPEQTADSIVPFGGGKGYDPNDVLSGFKETFENLGGGAGSRQVSFQIGAKAGENLQVELGAVNAFALGIDDTDLSTGAGASVSIVHVDEALAYVNKQRARIGAQLSRLETAVTNLQSSEQNLIASRSRIQDTDYAAETAGLARSQILQQAAGGLIAQTKVTGQLVLGLLRA</sequence>
<dbReference type="PANTHER" id="PTHR42792:SF2">
    <property type="entry name" value="FLAGELLIN"/>
    <property type="match status" value="1"/>
</dbReference>
<reference evidence="6 7" key="1">
    <citation type="submission" date="2017-07" db="EMBL/GenBank/DDBJ databases">
        <title>Complete genome sequence of Oryzomicrobium terrae TPP412.</title>
        <authorList>
            <person name="Chiu L.-W."/>
            <person name="Lo K.-J."/>
            <person name="Tsai Y.-M."/>
            <person name="Lin S.-S."/>
            <person name="Kuo C.-H."/>
            <person name="Liu C.-T."/>
        </authorList>
    </citation>
    <scope>NUCLEOTIDE SEQUENCE [LARGE SCALE GENOMIC DNA]</scope>
    <source>
        <strain evidence="6 7">TPP412</strain>
    </source>
</reference>
<dbReference type="InterPro" id="IPR001029">
    <property type="entry name" value="Flagellin_N"/>
</dbReference>
<feature type="domain" description="Flagellin C-terminal" evidence="5">
    <location>
        <begin position="477"/>
        <end position="560"/>
    </location>
</feature>
<dbReference type="KEGG" id="otr:OTERR_17690"/>
<dbReference type="Gene3D" id="1.10.390.20">
    <property type="match status" value="1"/>
</dbReference>
<dbReference type="Pfam" id="PF00669">
    <property type="entry name" value="Flagellin_N"/>
    <property type="match status" value="1"/>
</dbReference>
<dbReference type="PRINTS" id="PR00207">
    <property type="entry name" value="FLAGELLIN"/>
</dbReference>
<organism evidence="6 7">
    <name type="scientific">Oryzomicrobium terrae</name>
    <dbReference type="NCBI Taxonomy" id="1735038"/>
    <lineage>
        <taxon>Bacteria</taxon>
        <taxon>Pseudomonadati</taxon>
        <taxon>Pseudomonadota</taxon>
        <taxon>Betaproteobacteria</taxon>
        <taxon>Rhodocyclales</taxon>
        <taxon>Rhodocyclaceae</taxon>
        <taxon>Oryzomicrobium</taxon>
    </lineage>
</organism>
<evidence type="ECO:0000313" key="7">
    <source>
        <dbReference type="Proteomes" id="UP000323671"/>
    </source>
</evidence>
<evidence type="ECO:0000256" key="2">
    <source>
        <dbReference type="ARBA" id="ARBA00023143"/>
    </source>
</evidence>
<proteinExistence type="inferred from homology"/>
<feature type="domain" description="Flagellin N-terminal" evidence="4">
    <location>
        <begin position="3"/>
        <end position="139"/>
    </location>
</feature>
<dbReference type="InterPro" id="IPR046358">
    <property type="entry name" value="Flagellin_C"/>
</dbReference>
<evidence type="ECO:0000256" key="1">
    <source>
        <dbReference type="ARBA" id="ARBA00005709"/>
    </source>
</evidence>
<dbReference type="EMBL" id="CP022579">
    <property type="protein sequence ID" value="QEL65245.1"/>
    <property type="molecule type" value="Genomic_DNA"/>
</dbReference>
<dbReference type="GO" id="GO:0009288">
    <property type="term" value="C:bacterial-type flagellum"/>
    <property type="evidence" value="ECO:0007669"/>
    <property type="project" value="UniProtKB-SubCell"/>
</dbReference>
<evidence type="ECO:0000259" key="5">
    <source>
        <dbReference type="Pfam" id="PF00700"/>
    </source>
</evidence>
<evidence type="ECO:0000256" key="3">
    <source>
        <dbReference type="RuleBase" id="RU362073"/>
    </source>
</evidence>
<dbReference type="Gene3D" id="1.20.1330.10">
    <property type="entry name" value="f41 fragment of flagellin, N-terminal domain"/>
    <property type="match status" value="2"/>
</dbReference>
<protein>
    <recommendedName>
        <fullName evidence="3">Flagellin</fullName>
    </recommendedName>
</protein>
<keyword evidence="6" id="KW-0969">Cilium</keyword>
<dbReference type="InterPro" id="IPR001492">
    <property type="entry name" value="Flagellin"/>
</dbReference>
<dbReference type="GO" id="GO:0005576">
    <property type="term" value="C:extracellular region"/>
    <property type="evidence" value="ECO:0007669"/>
    <property type="project" value="UniProtKB-SubCell"/>
</dbReference>
<dbReference type="AlphaFoldDB" id="A0A5C1E988"/>
<evidence type="ECO:0000259" key="4">
    <source>
        <dbReference type="Pfam" id="PF00669"/>
    </source>
</evidence>
<keyword evidence="3" id="KW-0964">Secreted</keyword>
<keyword evidence="2 3" id="KW-0975">Bacterial flagellum</keyword>
<accession>A0A5C1E988</accession>
<dbReference type="Proteomes" id="UP000323671">
    <property type="component" value="Chromosome"/>
</dbReference>
<dbReference type="Pfam" id="PF00700">
    <property type="entry name" value="Flagellin_C"/>
    <property type="match status" value="1"/>
</dbReference>
<evidence type="ECO:0000313" key="6">
    <source>
        <dbReference type="EMBL" id="QEL65245.1"/>
    </source>
</evidence>
<dbReference type="InterPro" id="IPR042187">
    <property type="entry name" value="Flagellin_C_sub2"/>
</dbReference>
<dbReference type="Gene3D" id="6.10.10.10">
    <property type="entry name" value="Flagellar export chaperone, C-terminal domain"/>
    <property type="match status" value="1"/>
</dbReference>
<keyword evidence="6" id="KW-0966">Cell projection</keyword>
<dbReference type="SUPFAM" id="SSF64518">
    <property type="entry name" value="Phase 1 flagellin"/>
    <property type="match status" value="1"/>
</dbReference>
<dbReference type="NCBIfam" id="NF033876">
    <property type="entry name" value="flagella_HExxH"/>
    <property type="match status" value="1"/>
</dbReference>
<comment type="similarity">
    <text evidence="1 3">Belongs to the bacterial flagellin family.</text>
</comment>
<comment type="subcellular location">
    <subcellularLocation>
        <location evidence="3">Secreted</location>
    </subcellularLocation>
    <subcellularLocation>
        <location evidence="3">Bacterial flagellum</location>
    </subcellularLocation>
</comment>
<name>A0A5C1E988_9RHOO</name>